<keyword evidence="7 8" id="KW-0472">Membrane</keyword>
<dbReference type="Proteomes" id="UP000371423">
    <property type="component" value="Unassembled WGS sequence"/>
</dbReference>
<evidence type="ECO:0000313" key="10">
    <source>
        <dbReference type="EMBL" id="MQS98529.1"/>
    </source>
</evidence>
<feature type="transmembrane region" description="Helical" evidence="8">
    <location>
        <begin position="43"/>
        <end position="59"/>
    </location>
</feature>
<dbReference type="InterPro" id="IPR002781">
    <property type="entry name" value="TM_pro_TauE-like"/>
</dbReference>
<dbReference type="EMBL" id="VDFO01000060">
    <property type="protein sequence ID" value="MQS98529.1"/>
    <property type="molecule type" value="Genomic_DNA"/>
</dbReference>
<sequence length="243" mass="27120">MSWIFIIIFAALMAGFVQGVTGFGSGIVMMIFLPHLLPINQSAGVSTLTMVIANVMLVWKYRKHLDWQKIIAPFLIYACMALSSLYLSSFFASNHLKILLGLLLIVLSIYYAVMNIRSISIKAIPLWIMVIFSLISGFFNGMFGIGGPLMALYFLTNSKSKENYLSNIQTFFLMDTFLMTTVRFSSGILTFSNLKYIAVGIVGAVLDTILANHLVGHLNIKLMKLFIYIFIGLSGLYYLISSI</sequence>
<keyword evidence="11" id="KW-1185">Reference proteome</keyword>
<evidence type="ECO:0000313" key="11">
    <source>
        <dbReference type="Proteomes" id="UP000371423"/>
    </source>
</evidence>
<gene>
    <name evidence="10" type="ORF">FHL05_11755</name>
    <name evidence="9" type="ORF">FHL06_02205</name>
</gene>
<dbReference type="EMBL" id="VDFP01000002">
    <property type="protein sequence ID" value="MQS75209.1"/>
    <property type="molecule type" value="Genomic_DNA"/>
</dbReference>
<dbReference type="Proteomes" id="UP000414364">
    <property type="component" value="Unassembled WGS sequence"/>
</dbReference>
<feature type="transmembrane region" description="Helical" evidence="8">
    <location>
        <begin position="98"/>
        <end position="114"/>
    </location>
</feature>
<dbReference type="OrthoDB" id="7843147at2"/>
<proteinExistence type="inferred from homology"/>
<dbReference type="AlphaFoldDB" id="A0A5P0ZZP6"/>
<evidence type="ECO:0000256" key="1">
    <source>
        <dbReference type="ARBA" id="ARBA00004651"/>
    </source>
</evidence>
<name>A0A5P0ZZP6_9LACO</name>
<evidence type="ECO:0000313" key="12">
    <source>
        <dbReference type="Proteomes" id="UP000414364"/>
    </source>
</evidence>
<dbReference type="RefSeq" id="WP_153384621.1">
    <property type="nucleotide sequence ID" value="NZ_VDFO01000060.1"/>
</dbReference>
<keyword evidence="5 8" id="KW-0812">Transmembrane</keyword>
<accession>A0A5P0ZZP6</accession>
<organism evidence="10 11">
    <name type="scientific">Companilactobacillus halodurans</name>
    <dbReference type="NCBI Taxonomy" id="2584183"/>
    <lineage>
        <taxon>Bacteria</taxon>
        <taxon>Bacillati</taxon>
        <taxon>Bacillota</taxon>
        <taxon>Bacilli</taxon>
        <taxon>Lactobacillales</taxon>
        <taxon>Lactobacillaceae</taxon>
        <taxon>Companilactobacillus</taxon>
    </lineage>
</organism>
<comment type="subcellular location">
    <subcellularLocation>
        <location evidence="1 8">Cell membrane</location>
        <topology evidence="1 8">Multi-pass membrane protein</topology>
    </subcellularLocation>
</comment>
<comment type="caution">
    <text evidence="10">The sequence shown here is derived from an EMBL/GenBank/DDBJ whole genome shotgun (WGS) entry which is preliminary data.</text>
</comment>
<feature type="transmembrane region" description="Helical" evidence="8">
    <location>
        <begin position="222"/>
        <end position="240"/>
    </location>
</feature>
<reference evidence="11 12" key="1">
    <citation type="journal article" date="2019" name="Syst. Appl. Microbiol.">
        <title>Polyphasic characterization of two novel Lactobacillus spp. isolated from blown salami packages: Description of Lactobacillus halodurans sp. nov. and Lactobacillus salsicarnum sp. nov.</title>
        <authorList>
            <person name="Schuster J.A."/>
            <person name="Klingl A."/>
            <person name="Vogel R.F."/>
            <person name="Ehrmann M.A."/>
        </authorList>
    </citation>
    <scope>NUCLEOTIDE SEQUENCE [LARGE SCALE GENOMIC DNA]</scope>
    <source>
        <strain evidence="10 11">TMW 1.1920</strain>
        <strain evidence="9 12">TMW 1.2172</strain>
    </source>
</reference>
<dbReference type="InterPro" id="IPR052017">
    <property type="entry name" value="TSUP"/>
</dbReference>
<comment type="similarity">
    <text evidence="2 8">Belongs to the 4-toluene sulfonate uptake permease (TSUP) (TC 2.A.102) family.</text>
</comment>
<evidence type="ECO:0000256" key="7">
    <source>
        <dbReference type="ARBA" id="ARBA00023136"/>
    </source>
</evidence>
<keyword evidence="6 8" id="KW-1133">Transmembrane helix</keyword>
<dbReference type="PANTHER" id="PTHR30269">
    <property type="entry name" value="TRANSMEMBRANE PROTEIN YFCA"/>
    <property type="match status" value="1"/>
</dbReference>
<feature type="transmembrane region" description="Helical" evidence="8">
    <location>
        <begin position="71"/>
        <end position="92"/>
    </location>
</feature>
<protein>
    <recommendedName>
        <fullName evidence="8">Probable membrane transporter protein</fullName>
    </recommendedName>
</protein>
<evidence type="ECO:0000256" key="4">
    <source>
        <dbReference type="ARBA" id="ARBA00022475"/>
    </source>
</evidence>
<evidence type="ECO:0000313" key="9">
    <source>
        <dbReference type="EMBL" id="MQS75209.1"/>
    </source>
</evidence>
<keyword evidence="4 8" id="KW-1003">Cell membrane</keyword>
<dbReference type="Pfam" id="PF01925">
    <property type="entry name" value="TauE"/>
    <property type="match status" value="1"/>
</dbReference>
<evidence type="ECO:0000256" key="6">
    <source>
        <dbReference type="ARBA" id="ARBA00022989"/>
    </source>
</evidence>
<evidence type="ECO:0000256" key="3">
    <source>
        <dbReference type="ARBA" id="ARBA00022448"/>
    </source>
</evidence>
<feature type="transmembrane region" description="Helical" evidence="8">
    <location>
        <begin position="126"/>
        <end position="155"/>
    </location>
</feature>
<keyword evidence="3" id="KW-0813">Transport</keyword>
<evidence type="ECO:0000256" key="5">
    <source>
        <dbReference type="ARBA" id="ARBA00022692"/>
    </source>
</evidence>
<evidence type="ECO:0000256" key="8">
    <source>
        <dbReference type="RuleBase" id="RU363041"/>
    </source>
</evidence>
<dbReference type="PANTHER" id="PTHR30269:SF37">
    <property type="entry name" value="MEMBRANE TRANSPORTER PROTEIN"/>
    <property type="match status" value="1"/>
</dbReference>
<evidence type="ECO:0000256" key="2">
    <source>
        <dbReference type="ARBA" id="ARBA00009142"/>
    </source>
</evidence>
<dbReference type="GO" id="GO:0005886">
    <property type="term" value="C:plasma membrane"/>
    <property type="evidence" value="ECO:0007669"/>
    <property type="project" value="UniProtKB-SubCell"/>
</dbReference>